<dbReference type="GO" id="GO:0005254">
    <property type="term" value="F:chloride channel activity"/>
    <property type="evidence" value="ECO:0007669"/>
    <property type="project" value="UniProtKB-KW"/>
</dbReference>
<dbReference type="RefSeq" id="XP_024882489.1">
    <property type="nucleotide sequence ID" value="XM_025026721.1"/>
</dbReference>
<feature type="region of interest" description="Disordered" evidence="7">
    <location>
        <begin position="527"/>
        <end position="700"/>
    </location>
</feature>
<evidence type="ECO:0000313" key="8">
    <source>
        <dbReference type="Proteomes" id="UP000504618"/>
    </source>
</evidence>
<evidence type="ECO:0000313" key="16">
    <source>
        <dbReference type="RefSeq" id="XP_024882493.1"/>
    </source>
</evidence>
<dbReference type="InterPro" id="IPR021134">
    <property type="entry name" value="Bestrophin-like"/>
</dbReference>
<dbReference type="Proteomes" id="UP000504618">
    <property type="component" value="Unplaced"/>
</dbReference>
<evidence type="ECO:0000313" key="11">
    <source>
        <dbReference type="RefSeq" id="XP_024882488.1"/>
    </source>
</evidence>
<gene>
    <name evidence="9 10 11 12 13 14 15 16 17 18" type="primary">LOC112461476</name>
</gene>
<keyword evidence="6" id="KW-0406">Ion transport</keyword>
<keyword evidence="4 6" id="KW-0472">Membrane</keyword>
<feature type="region of interest" description="Disordered" evidence="7">
    <location>
        <begin position="429"/>
        <end position="453"/>
    </location>
</feature>
<dbReference type="RefSeq" id="XP_024882490.1">
    <property type="nucleotide sequence ID" value="XM_025026722.1"/>
</dbReference>
<comment type="subcellular location">
    <subcellularLocation>
        <location evidence="6">Cell membrane</location>
        <topology evidence="6">Multi-pass membrane protein</topology>
    </subcellularLocation>
    <subcellularLocation>
        <location evidence="1">Membrane</location>
    </subcellularLocation>
</comment>
<comment type="function">
    <text evidence="6">Forms chloride channels.</text>
</comment>
<feature type="compositionally biased region" description="Polar residues" evidence="7">
    <location>
        <begin position="440"/>
        <end position="453"/>
    </location>
</feature>
<feature type="compositionally biased region" description="Polar residues" evidence="7">
    <location>
        <begin position="595"/>
        <end position="604"/>
    </location>
</feature>
<evidence type="ECO:0000313" key="9">
    <source>
        <dbReference type="RefSeq" id="XP_024882486.1"/>
    </source>
</evidence>
<keyword evidence="2 6" id="KW-0812">Transmembrane</keyword>
<accession>A0A6J1QPN2</accession>
<evidence type="ECO:0000256" key="7">
    <source>
        <dbReference type="SAM" id="MobiDB-lite"/>
    </source>
</evidence>
<dbReference type="RefSeq" id="XP_024882492.1">
    <property type="nucleotide sequence ID" value="XM_025026724.1"/>
</dbReference>
<dbReference type="RefSeq" id="XP_024882491.1">
    <property type="nucleotide sequence ID" value="XM_025026723.1"/>
</dbReference>
<dbReference type="OrthoDB" id="201595at2759"/>
<evidence type="ECO:0000313" key="15">
    <source>
        <dbReference type="RefSeq" id="XP_024882492.1"/>
    </source>
</evidence>
<evidence type="ECO:0000256" key="6">
    <source>
        <dbReference type="RuleBase" id="RU363126"/>
    </source>
</evidence>
<dbReference type="RefSeq" id="XP_024882488.1">
    <property type="nucleotide sequence ID" value="XM_025026720.1"/>
</dbReference>
<keyword evidence="8" id="KW-1185">Reference proteome</keyword>
<keyword evidence="6" id="KW-0407">Ion channel</keyword>
<dbReference type="Pfam" id="PF01062">
    <property type="entry name" value="Bestrophin"/>
    <property type="match status" value="1"/>
</dbReference>
<dbReference type="RefSeq" id="XP_024882487.1">
    <property type="nucleotide sequence ID" value="XM_025026719.1"/>
</dbReference>
<keyword evidence="6" id="KW-1003">Cell membrane</keyword>
<dbReference type="InterPro" id="IPR000615">
    <property type="entry name" value="Bestrophin"/>
</dbReference>
<dbReference type="PANTHER" id="PTHR10736">
    <property type="entry name" value="BESTROPHIN"/>
    <property type="match status" value="1"/>
</dbReference>
<dbReference type="RefSeq" id="XP_024882493.1">
    <property type="nucleotide sequence ID" value="XM_025026725.1"/>
</dbReference>
<feature type="compositionally biased region" description="Low complexity" evidence="7">
    <location>
        <begin position="663"/>
        <end position="682"/>
    </location>
</feature>
<reference evidence="9 10" key="1">
    <citation type="submission" date="2025-04" db="UniProtKB">
        <authorList>
            <consortium name="RefSeq"/>
        </authorList>
    </citation>
    <scope>IDENTIFICATION</scope>
    <source>
        <tissue evidence="9 10">Whole body</tissue>
    </source>
</reference>
<protein>
    <recommendedName>
        <fullName evidence="6">Bestrophin homolog</fullName>
    </recommendedName>
</protein>
<evidence type="ECO:0000256" key="1">
    <source>
        <dbReference type="ARBA" id="ARBA00004370"/>
    </source>
</evidence>
<feature type="compositionally biased region" description="Low complexity" evidence="7">
    <location>
        <begin position="623"/>
        <end position="633"/>
    </location>
</feature>
<evidence type="ECO:0000256" key="3">
    <source>
        <dbReference type="ARBA" id="ARBA00022989"/>
    </source>
</evidence>
<dbReference type="RefSeq" id="XP_024882494.1">
    <property type="nucleotide sequence ID" value="XM_025026726.1"/>
</dbReference>
<evidence type="ECO:0000313" key="14">
    <source>
        <dbReference type="RefSeq" id="XP_024882491.1"/>
    </source>
</evidence>
<feature type="compositionally biased region" description="Basic and acidic residues" evidence="7">
    <location>
        <begin position="637"/>
        <end position="647"/>
    </location>
</feature>
<evidence type="ECO:0000313" key="10">
    <source>
        <dbReference type="RefSeq" id="XP_024882487.1"/>
    </source>
</evidence>
<dbReference type="GO" id="GO:0005886">
    <property type="term" value="C:plasma membrane"/>
    <property type="evidence" value="ECO:0007669"/>
    <property type="project" value="UniProtKB-SubCell"/>
</dbReference>
<feature type="transmembrane region" description="Helical" evidence="6">
    <location>
        <begin position="32"/>
        <end position="55"/>
    </location>
</feature>
<proteinExistence type="inferred from homology"/>
<sequence>MTVSYTAEVATCRGLGCFLKLLIRWRASIYKLVWIDLTLFLFIYYCLSGIYRFLLNEDQKKVFESVVAYCNEYSDLIPVSFVLGFYVTIVMNRWWNQYMGIPWPDSIAVFVSATIHGNDERGRLMRRTILRYVCVCLTMVLTNVAPRVKKRFPTMEHFVESGLLLENELAIFHSLNAKFPKPSKHWLPIVWASSIVTRARKEGRIRDDFAVKTLIDELNKFRGMCGSISHYDTISIPLVYTQVVTLAVYTYFLTTVMGRQWIQKSNSTIDLYFPVFATLQFFFYMGWLKVAETLINPFGEDDDDFEVNWIIDRNLQVSYLIVDEMHHEHPELIRDQYWDEIFPTELPYTNASQLYREQPPEPSTANIQLSAAQQELQPSSVKIDDMMPDADHKFRSDIFDDAASGIHFTASGKLSRSDTDSTERLIRSASRVSNRDRNLSGGSTPSNLGESLSRVSSVANVLKRLFSKDDRPDGGATSATKATGKMPSVGSTASLQTRPPVPVAGGSMRIGVIEEVDEQLTLTSLRQSNETRPHVQSIFAQGPPPPSNPVDVPGVAQSYKRDFSKSAPARGGALTVAGSTESARERRNILRKQDSMQSMRSSVTYDLPPPSYTGSGINDDLPSTTSSSCSSDNNDSEFTKLKVERKEQRRNRRLARSANILNESESPPKSPPESETLLLTELADASRLSMETRRDKGDQT</sequence>
<keyword evidence="6" id="KW-0869">Chloride channel</keyword>
<evidence type="ECO:0000313" key="12">
    <source>
        <dbReference type="RefSeq" id="XP_024882489.1"/>
    </source>
</evidence>
<dbReference type="AlphaFoldDB" id="A0A6J1QPN2"/>
<dbReference type="RefSeq" id="XP_024882495.1">
    <property type="nucleotide sequence ID" value="XM_025026727.1"/>
</dbReference>
<dbReference type="GeneID" id="112461476"/>
<feature type="transmembrane region" description="Helical" evidence="6">
    <location>
        <begin position="129"/>
        <end position="146"/>
    </location>
</feature>
<dbReference type="PANTHER" id="PTHR10736:SF65">
    <property type="entry name" value="BESTROPHIN 1, ISOFORM C-RELATED"/>
    <property type="match status" value="1"/>
</dbReference>
<keyword evidence="6" id="KW-0868">Chloride</keyword>
<evidence type="ECO:0000256" key="5">
    <source>
        <dbReference type="ARBA" id="ARBA00034769"/>
    </source>
</evidence>
<evidence type="ECO:0000256" key="2">
    <source>
        <dbReference type="ARBA" id="ARBA00022692"/>
    </source>
</evidence>
<feature type="compositionally biased region" description="Basic and acidic residues" evidence="7">
    <location>
        <begin position="582"/>
        <end position="594"/>
    </location>
</feature>
<name>A0A6J1QPN2_9HYME</name>
<feature type="transmembrane region" description="Helical" evidence="6">
    <location>
        <begin position="76"/>
        <end position="95"/>
    </location>
</feature>
<keyword evidence="6" id="KW-0813">Transport</keyword>
<evidence type="ECO:0000313" key="13">
    <source>
        <dbReference type="RefSeq" id="XP_024882490.1"/>
    </source>
</evidence>
<feature type="transmembrane region" description="Helical" evidence="6">
    <location>
        <begin position="239"/>
        <end position="257"/>
    </location>
</feature>
<organism evidence="8 18">
    <name type="scientific">Temnothorax curvispinosus</name>
    <dbReference type="NCBI Taxonomy" id="300111"/>
    <lineage>
        <taxon>Eukaryota</taxon>
        <taxon>Metazoa</taxon>
        <taxon>Ecdysozoa</taxon>
        <taxon>Arthropoda</taxon>
        <taxon>Hexapoda</taxon>
        <taxon>Insecta</taxon>
        <taxon>Pterygota</taxon>
        <taxon>Neoptera</taxon>
        <taxon>Endopterygota</taxon>
        <taxon>Hymenoptera</taxon>
        <taxon>Apocrita</taxon>
        <taxon>Aculeata</taxon>
        <taxon>Formicoidea</taxon>
        <taxon>Formicidae</taxon>
        <taxon>Myrmicinae</taxon>
        <taxon>Temnothorax</taxon>
    </lineage>
</organism>
<evidence type="ECO:0000313" key="17">
    <source>
        <dbReference type="RefSeq" id="XP_024882494.1"/>
    </source>
</evidence>
<keyword evidence="3 6" id="KW-1133">Transmembrane helix</keyword>
<comment type="similarity">
    <text evidence="5 6">Belongs to the anion channel-forming bestrophin (TC 1.A.46) family. Calcium-sensitive chloride channel subfamily.</text>
</comment>
<feature type="transmembrane region" description="Helical" evidence="6">
    <location>
        <begin position="269"/>
        <end position="287"/>
    </location>
</feature>
<dbReference type="RefSeq" id="XP_024882486.1">
    <property type="nucleotide sequence ID" value="XM_025026718.1"/>
</dbReference>
<feature type="compositionally biased region" description="Basic and acidic residues" evidence="7">
    <location>
        <begin position="690"/>
        <end position="700"/>
    </location>
</feature>
<dbReference type="GO" id="GO:0034707">
    <property type="term" value="C:chloride channel complex"/>
    <property type="evidence" value="ECO:0007669"/>
    <property type="project" value="UniProtKB-KW"/>
</dbReference>
<evidence type="ECO:0000313" key="18">
    <source>
        <dbReference type="RefSeq" id="XP_024882495.1"/>
    </source>
</evidence>
<evidence type="ECO:0000256" key="4">
    <source>
        <dbReference type="ARBA" id="ARBA00023136"/>
    </source>
</evidence>
<feature type="region of interest" description="Disordered" evidence="7">
    <location>
        <begin position="466"/>
        <end position="503"/>
    </location>
</feature>